<feature type="transmembrane region" description="Helical" evidence="6">
    <location>
        <begin position="42"/>
        <end position="62"/>
    </location>
</feature>
<evidence type="ECO:0000256" key="5">
    <source>
        <dbReference type="SAM" id="MobiDB-lite"/>
    </source>
</evidence>
<evidence type="ECO:0000313" key="8">
    <source>
        <dbReference type="Proteomes" id="UP000827889"/>
    </source>
</evidence>
<dbReference type="InterPro" id="IPR007657">
    <property type="entry name" value="Glycosyltransferase_61"/>
</dbReference>
<evidence type="ECO:0000259" key="7">
    <source>
        <dbReference type="Pfam" id="PF04577"/>
    </source>
</evidence>
<dbReference type="PANTHER" id="PTHR20961">
    <property type="entry name" value="GLYCOSYLTRANSFERASE"/>
    <property type="match status" value="1"/>
</dbReference>
<keyword evidence="6" id="KW-0472">Membrane</keyword>
<organism evidence="8 9">
    <name type="scientific">Rhodamnia argentea</name>
    <dbReference type="NCBI Taxonomy" id="178133"/>
    <lineage>
        <taxon>Eukaryota</taxon>
        <taxon>Viridiplantae</taxon>
        <taxon>Streptophyta</taxon>
        <taxon>Embryophyta</taxon>
        <taxon>Tracheophyta</taxon>
        <taxon>Spermatophyta</taxon>
        <taxon>Magnoliopsida</taxon>
        <taxon>eudicotyledons</taxon>
        <taxon>Gunneridae</taxon>
        <taxon>Pentapetalae</taxon>
        <taxon>rosids</taxon>
        <taxon>malvids</taxon>
        <taxon>Myrtales</taxon>
        <taxon>Myrtaceae</taxon>
        <taxon>Myrtoideae</taxon>
        <taxon>Myrteae</taxon>
        <taxon>Australasian group</taxon>
        <taxon>Rhodamnia</taxon>
    </lineage>
</organism>
<dbReference type="GO" id="GO:0000139">
    <property type="term" value="C:Golgi membrane"/>
    <property type="evidence" value="ECO:0007669"/>
    <property type="project" value="UniProtKB-SubCell"/>
</dbReference>
<dbReference type="RefSeq" id="XP_030517824.2">
    <property type="nucleotide sequence ID" value="XM_030661964.2"/>
</dbReference>
<feature type="domain" description="Glycosyltransferase 61 catalytic" evidence="7">
    <location>
        <begin position="348"/>
        <end position="434"/>
    </location>
</feature>
<keyword evidence="6" id="KW-0812">Transmembrane</keyword>
<comment type="subcellular location">
    <subcellularLocation>
        <location evidence="1">Golgi apparatus membrane</location>
        <topology evidence="1">Single-pass type II membrane protein</topology>
    </subcellularLocation>
</comment>
<name>A0A8B8N7A4_9MYRT</name>
<protein>
    <submittedName>
        <fullName evidence="9">Xylan glycosyltransferase MUCI21-like</fullName>
    </submittedName>
</protein>
<evidence type="ECO:0000256" key="1">
    <source>
        <dbReference type="ARBA" id="ARBA00004323"/>
    </source>
</evidence>
<accession>A0A8B8N7A4</accession>
<sequence>MVHHQRFHQWRKGEAHIFDDEEHGFVVLDCASSGYKRKKPKLFYLLLISLLSCSFVLVPELFGSGRLSLLYSFGMDSEGALENYDANAPPCSSMSNGTICCDRSGFRTDVCIMKGDVRTHSPSSSVFLYSSKQTSRFIDLFSSFLGVAEDLDDEELQHEKIRPYTRKWESTTMGTIDELDLVVKKDIVGARHQCDVWHNVPAVFFSTGGYTGNIYHEFNDGILPLYITSQHFKKEVVFVILEYHSWWITKYGDILSHLTNHPPIDFSGDKRSHCFPEAIVGLKIHNELTVDPLLMKGKKSILDFRHLLDRAYWPRINGLIQDEEREMQLKLNHPPSSGPVREQSMKTTKQDQKPRLKKPKLVILSRSGSRALLNEDRLIKMAEDVGFKVEVLRPDRTTELARIYRMLNSSEVMIGVHGAAMTHFLFLKPGSVFIQVVPLGTDWAAETYYGEPARKLGLKYTGYEILPRESSLYSEYDKADPVLTDPKSVTDKGWEYTKKIYLDSQNVSLDMRRFGKRLLEAYDYSFTKINWHANLPLKFHSAVSLD</sequence>
<dbReference type="InterPro" id="IPR049625">
    <property type="entry name" value="Glyco_transf_61_cat"/>
</dbReference>
<keyword evidence="8" id="KW-1185">Reference proteome</keyword>
<evidence type="ECO:0000256" key="6">
    <source>
        <dbReference type="SAM" id="Phobius"/>
    </source>
</evidence>
<evidence type="ECO:0000256" key="2">
    <source>
        <dbReference type="ARBA" id="ARBA00022676"/>
    </source>
</evidence>
<keyword evidence="6" id="KW-1133">Transmembrane helix</keyword>
<gene>
    <name evidence="9" type="primary">LOC115731305</name>
</gene>
<dbReference type="PANTHER" id="PTHR20961:SF124">
    <property type="entry name" value="GLYCOSYLTRANSFERASE"/>
    <property type="match status" value="1"/>
</dbReference>
<evidence type="ECO:0000256" key="4">
    <source>
        <dbReference type="ARBA" id="ARBA00023180"/>
    </source>
</evidence>
<proteinExistence type="predicted"/>
<evidence type="ECO:0000313" key="9">
    <source>
        <dbReference type="RefSeq" id="XP_030517824.2"/>
    </source>
</evidence>
<keyword evidence="2" id="KW-0328">Glycosyltransferase</keyword>
<evidence type="ECO:0000256" key="3">
    <source>
        <dbReference type="ARBA" id="ARBA00022679"/>
    </source>
</evidence>
<dbReference type="GeneID" id="115731305"/>
<dbReference type="GO" id="GO:0016763">
    <property type="term" value="F:pentosyltransferase activity"/>
    <property type="evidence" value="ECO:0007669"/>
    <property type="project" value="UniProtKB-ARBA"/>
</dbReference>
<dbReference type="AlphaFoldDB" id="A0A8B8N7A4"/>
<dbReference type="KEGG" id="rarg:115731305"/>
<reference evidence="9" key="1">
    <citation type="submission" date="2025-08" db="UniProtKB">
        <authorList>
            <consortium name="RefSeq"/>
        </authorList>
    </citation>
    <scope>IDENTIFICATION</scope>
    <source>
        <tissue evidence="9">Leaf</tissue>
    </source>
</reference>
<dbReference type="Proteomes" id="UP000827889">
    <property type="component" value="Chromosome 10"/>
</dbReference>
<keyword evidence="4" id="KW-0325">Glycoprotein</keyword>
<feature type="region of interest" description="Disordered" evidence="5">
    <location>
        <begin position="330"/>
        <end position="356"/>
    </location>
</feature>
<dbReference type="Pfam" id="PF04577">
    <property type="entry name" value="Glyco_transf_61"/>
    <property type="match status" value="1"/>
</dbReference>
<keyword evidence="3" id="KW-0808">Transferase</keyword>